<evidence type="ECO:0000313" key="2">
    <source>
        <dbReference type="EMBL" id="NBG65713.1"/>
    </source>
</evidence>
<protein>
    <recommendedName>
        <fullName evidence="4">CAP domain-containing protein</fullName>
    </recommendedName>
</protein>
<dbReference type="AlphaFoldDB" id="A0A6N9NII0"/>
<feature type="chain" id="PRO_5026786141" description="CAP domain-containing protein" evidence="1">
    <location>
        <begin position="20"/>
        <end position="206"/>
    </location>
</feature>
<proteinExistence type="predicted"/>
<comment type="caution">
    <text evidence="2">The sequence shown here is derived from an EMBL/GenBank/DDBJ whole genome shotgun (WGS) entry which is preliminary data.</text>
</comment>
<keyword evidence="1" id="KW-0732">Signal</keyword>
<keyword evidence="3" id="KW-1185">Reference proteome</keyword>
<evidence type="ECO:0000313" key="3">
    <source>
        <dbReference type="Proteomes" id="UP000470771"/>
    </source>
</evidence>
<dbReference type="EMBL" id="WWNE01000005">
    <property type="protein sequence ID" value="NBG65713.1"/>
    <property type="molecule type" value="Genomic_DNA"/>
</dbReference>
<gene>
    <name evidence="2" type="ORF">GQN54_06260</name>
</gene>
<accession>A0A6N9NII0</accession>
<name>A0A6N9NII0_9FLAO</name>
<organism evidence="2 3">
    <name type="scientific">Acidiluteibacter ferrifornacis</name>
    <dbReference type="NCBI Taxonomy" id="2692424"/>
    <lineage>
        <taxon>Bacteria</taxon>
        <taxon>Pseudomonadati</taxon>
        <taxon>Bacteroidota</taxon>
        <taxon>Flavobacteriia</taxon>
        <taxon>Flavobacteriales</taxon>
        <taxon>Cryomorphaceae</taxon>
        <taxon>Acidiluteibacter</taxon>
    </lineage>
</organism>
<dbReference type="Proteomes" id="UP000470771">
    <property type="component" value="Unassembled WGS sequence"/>
</dbReference>
<reference evidence="2 3" key="1">
    <citation type="submission" date="2019-12" db="EMBL/GenBank/DDBJ databases">
        <authorList>
            <person name="Zhao J."/>
        </authorList>
    </citation>
    <scope>NUCLEOTIDE SEQUENCE [LARGE SCALE GENOMIC DNA]</scope>
    <source>
        <strain evidence="2 3">S-15</strain>
    </source>
</reference>
<sequence>MIYKILLLTMLLYSSVLNAQVDAKPLNYFSQEEIDLANTAISADYMSYQEKKAFMWMNLARMQPQKFIEVVVFFAEQEYGSAYKSNRYVKSLLKELNKLKPLHALQPNETMFKSAKCWAIEAGKLGRIGHNRKNCKKIHDAECCGYADENSGFYHLVSLLIDDEVADLGHRIILLSDQYYFAGISIQPHKIYGKNIVINFSRTEKL</sequence>
<feature type="signal peptide" evidence="1">
    <location>
        <begin position="1"/>
        <end position="19"/>
    </location>
</feature>
<evidence type="ECO:0000256" key="1">
    <source>
        <dbReference type="SAM" id="SignalP"/>
    </source>
</evidence>
<dbReference type="RefSeq" id="WP_160632655.1">
    <property type="nucleotide sequence ID" value="NZ_WWNE01000005.1"/>
</dbReference>
<evidence type="ECO:0008006" key="4">
    <source>
        <dbReference type="Google" id="ProtNLM"/>
    </source>
</evidence>